<sequence>MHRMEEEAASASANAALVAYLHVNRILPIESNERIMCEQGYSCGLRSKPSKVFVKLQLEAGKSSSLIGVDAPGVTQQNSMSGDATGEAVTKERQMMKGSRYISNQMDETRFNLPDDYYQEQARRAIELQIKIEAAKRAGKVYKEEDKEPTAPAMLPPPLALPAPISSCWIGGTCVKFQRQEYKVKY</sequence>
<organism evidence="1">
    <name type="scientific">Guillardia theta</name>
    <name type="common">Cryptophyte</name>
    <name type="synonym">Cryptomonas phi</name>
    <dbReference type="NCBI Taxonomy" id="55529"/>
    <lineage>
        <taxon>Eukaryota</taxon>
        <taxon>Cryptophyceae</taxon>
        <taxon>Pyrenomonadales</taxon>
        <taxon>Geminigeraceae</taxon>
        <taxon>Guillardia</taxon>
    </lineage>
</organism>
<evidence type="ECO:0000313" key="1">
    <source>
        <dbReference type="EMBL" id="CAE2322978.1"/>
    </source>
</evidence>
<proteinExistence type="predicted"/>
<protein>
    <submittedName>
        <fullName evidence="1">Uncharacterized protein</fullName>
    </submittedName>
</protein>
<dbReference type="Gene3D" id="3.10.310.10">
    <property type="entry name" value="Diaminopimelate Epimerase, Chain A, domain 1"/>
    <property type="match status" value="1"/>
</dbReference>
<accession>A0A7S4P429</accession>
<dbReference type="AlphaFoldDB" id="A0A7S4P429"/>
<dbReference type="EMBL" id="HBKN01036470">
    <property type="protein sequence ID" value="CAE2322978.1"/>
    <property type="molecule type" value="Transcribed_RNA"/>
</dbReference>
<gene>
    <name evidence="1" type="ORF">GTHE00462_LOCUS28504</name>
</gene>
<name>A0A7S4P429_GUITH</name>
<reference evidence="1" key="1">
    <citation type="submission" date="2021-01" db="EMBL/GenBank/DDBJ databases">
        <authorList>
            <person name="Corre E."/>
            <person name="Pelletier E."/>
            <person name="Niang G."/>
            <person name="Scheremetjew M."/>
            <person name="Finn R."/>
            <person name="Kale V."/>
            <person name="Holt S."/>
            <person name="Cochrane G."/>
            <person name="Meng A."/>
            <person name="Brown T."/>
            <person name="Cohen L."/>
        </authorList>
    </citation>
    <scope>NUCLEOTIDE SEQUENCE</scope>
    <source>
        <strain evidence="1">CCMP 2712</strain>
    </source>
</reference>